<evidence type="ECO:0000313" key="6">
    <source>
        <dbReference type="Proteomes" id="UP000242972"/>
    </source>
</evidence>
<dbReference type="SUPFAM" id="SSF52016">
    <property type="entry name" value="LeuD/IlvD-like"/>
    <property type="match status" value="1"/>
</dbReference>
<dbReference type="Pfam" id="PF00694">
    <property type="entry name" value="Aconitase_C"/>
    <property type="match status" value="1"/>
</dbReference>
<reference evidence="5 6" key="1">
    <citation type="journal article" date="2014" name="BMC Genomics">
        <title>Comparison of environmental and isolate Sulfobacillus genomes reveals diverse carbon, sulfur, nitrogen, and hydrogen metabolisms.</title>
        <authorList>
            <person name="Justice N.B."/>
            <person name="Norman A."/>
            <person name="Brown C.T."/>
            <person name="Singh A."/>
            <person name="Thomas B.C."/>
            <person name="Banfield J.F."/>
        </authorList>
    </citation>
    <scope>NUCLEOTIDE SEQUENCE [LARGE SCALE GENOMIC DNA]</scope>
    <source>
        <strain evidence="5">AMDSBA4</strain>
    </source>
</reference>
<evidence type="ECO:0000259" key="4">
    <source>
        <dbReference type="Pfam" id="PF00694"/>
    </source>
</evidence>
<comment type="caution">
    <text evidence="5">The sequence shown here is derived from an EMBL/GenBank/DDBJ whole genome shotgun (WGS) entry which is preliminary data.</text>
</comment>
<organism evidence="5 6">
    <name type="scientific">Sulfobacillus benefaciens</name>
    <dbReference type="NCBI Taxonomy" id="453960"/>
    <lineage>
        <taxon>Bacteria</taxon>
        <taxon>Bacillati</taxon>
        <taxon>Bacillota</taxon>
        <taxon>Clostridia</taxon>
        <taxon>Eubacteriales</taxon>
        <taxon>Clostridiales Family XVII. Incertae Sedis</taxon>
        <taxon>Sulfobacillus</taxon>
    </lineage>
</organism>
<gene>
    <name evidence="3" type="primary">leuD</name>
    <name evidence="5" type="ORF">C7B46_00515</name>
</gene>
<keyword evidence="3" id="KW-0028">Amino-acid biosynthesis</keyword>
<dbReference type="AlphaFoldDB" id="A0A2T2XLZ1"/>
<sequence length="171" mass="18600">MNSVTAPVFRFGNDVDTDVIVPGQYLKLGYEEAAAYVMEGIRPGFGNLLQNGGIIIAGENFGCGSSREAAPAALKFAGIRAVIAPYFARIFYRNAINVGLPAIECPEVVESPIQEGEWVTIDFVSAFIQHNRTGNRWSYTPLSLHLREILLAGGLVPFLKGQRQSDKGARL</sequence>
<feature type="domain" description="Aconitase A/isopropylmalate dehydratase small subunit swivel" evidence="4">
    <location>
        <begin position="54"/>
        <end position="106"/>
    </location>
</feature>
<evidence type="ECO:0000256" key="2">
    <source>
        <dbReference type="ARBA" id="ARBA00023239"/>
    </source>
</evidence>
<protein>
    <recommendedName>
        <fullName evidence="3">3-isopropylmalate dehydratase small subunit</fullName>
        <ecNumber evidence="3">4.2.1.33</ecNumber>
    </recommendedName>
    <alternativeName>
        <fullName evidence="3">Alpha-IPM isomerase</fullName>
        <shortName evidence="3">IPMI</shortName>
    </alternativeName>
    <alternativeName>
        <fullName evidence="3">Isopropylmalate isomerase</fullName>
    </alternativeName>
</protein>
<dbReference type="InterPro" id="IPR000573">
    <property type="entry name" value="AconitaseA/IPMdHydase_ssu_swvl"/>
</dbReference>
<dbReference type="GO" id="GO:0009098">
    <property type="term" value="P:L-leucine biosynthetic process"/>
    <property type="evidence" value="ECO:0007669"/>
    <property type="project" value="UniProtKB-UniRule"/>
</dbReference>
<evidence type="ECO:0000256" key="1">
    <source>
        <dbReference type="ARBA" id="ARBA00009869"/>
    </source>
</evidence>
<dbReference type="PANTHER" id="PTHR43345:SF2">
    <property type="entry name" value="3-ISOPROPYLMALATE DEHYDRATASE SMALL SUBUNIT 1"/>
    <property type="match status" value="1"/>
</dbReference>
<keyword evidence="2 3" id="KW-0456">Lyase</keyword>
<dbReference type="InterPro" id="IPR015928">
    <property type="entry name" value="Aconitase/3IPM_dehydase_swvl"/>
</dbReference>
<comment type="pathway">
    <text evidence="3">Amino-acid biosynthesis; L-leucine biosynthesis; L-leucine from 3-methyl-2-oxobutanoate: step 2/4.</text>
</comment>
<dbReference type="EMBL" id="PXYW01000001">
    <property type="protein sequence ID" value="PSR35509.1"/>
    <property type="molecule type" value="Genomic_DNA"/>
</dbReference>
<comment type="catalytic activity">
    <reaction evidence="3">
        <text>(2R,3S)-3-isopropylmalate = (2S)-2-isopropylmalate</text>
        <dbReference type="Rhea" id="RHEA:32287"/>
        <dbReference type="ChEBI" id="CHEBI:1178"/>
        <dbReference type="ChEBI" id="CHEBI:35121"/>
        <dbReference type="EC" id="4.2.1.33"/>
    </reaction>
</comment>
<comment type="function">
    <text evidence="3">Catalyzes the isomerization between 2-isopropylmalate and 3-isopropylmalate, via the formation of 2-isopropylmaleate.</text>
</comment>
<dbReference type="EC" id="4.2.1.33" evidence="3"/>
<dbReference type="InterPro" id="IPR011827">
    <property type="entry name" value="LeuD_type2/HacB/DmdB"/>
</dbReference>
<comment type="similarity">
    <text evidence="1 3">Belongs to the LeuD family. LeuD type 2 subfamily.</text>
</comment>
<dbReference type="UniPathway" id="UPA00048">
    <property type="reaction ID" value="UER00071"/>
</dbReference>
<dbReference type="NCBIfam" id="TIGR02087">
    <property type="entry name" value="LEUD_arch"/>
    <property type="match status" value="1"/>
</dbReference>
<comment type="subunit">
    <text evidence="3">Heterodimer of LeuC and LeuD.</text>
</comment>
<dbReference type="PANTHER" id="PTHR43345">
    <property type="entry name" value="3-ISOPROPYLMALATE DEHYDRATASE SMALL SUBUNIT 2-RELATED-RELATED"/>
    <property type="match status" value="1"/>
</dbReference>
<evidence type="ECO:0000313" key="5">
    <source>
        <dbReference type="EMBL" id="PSR35509.1"/>
    </source>
</evidence>
<dbReference type="InterPro" id="IPR050075">
    <property type="entry name" value="LeuD"/>
</dbReference>
<keyword evidence="3" id="KW-0432">Leucine biosynthesis</keyword>
<proteinExistence type="inferred from homology"/>
<evidence type="ECO:0000256" key="3">
    <source>
        <dbReference type="HAMAP-Rule" id="MF_01032"/>
    </source>
</evidence>
<dbReference type="HAMAP" id="MF_01032">
    <property type="entry name" value="LeuD_type2"/>
    <property type="match status" value="1"/>
</dbReference>
<dbReference type="Proteomes" id="UP000242972">
    <property type="component" value="Unassembled WGS sequence"/>
</dbReference>
<dbReference type="CDD" id="cd01577">
    <property type="entry name" value="IPMI_Swivel"/>
    <property type="match status" value="1"/>
</dbReference>
<accession>A0A2T2XLZ1</accession>
<keyword evidence="3" id="KW-0100">Branched-chain amino acid biosynthesis</keyword>
<name>A0A2T2XLZ1_9FIRM</name>
<dbReference type="InterPro" id="IPR033940">
    <property type="entry name" value="IPMI_Swivel"/>
</dbReference>
<dbReference type="Gene3D" id="3.20.19.10">
    <property type="entry name" value="Aconitase, domain 4"/>
    <property type="match status" value="1"/>
</dbReference>
<dbReference type="GO" id="GO:0003861">
    <property type="term" value="F:3-isopropylmalate dehydratase activity"/>
    <property type="evidence" value="ECO:0007669"/>
    <property type="project" value="UniProtKB-UniRule"/>
</dbReference>